<protein>
    <submittedName>
        <fullName evidence="2">Uncharacterized protein</fullName>
    </submittedName>
</protein>
<organism evidence="2 3">
    <name type="scientific">Lophiotrema nucula</name>
    <dbReference type="NCBI Taxonomy" id="690887"/>
    <lineage>
        <taxon>Eukaryota</taxon>
        <taxon>Fungi</taxon>
        <taxon>Dikarya</taxon>
        <taxon>Ascomycota</taxon>
        <taxon>Pezizomycotina</taxon>
        <taxon>Dothideomycetes</taxon>
        <taxon>Pleosporomycetidae</taxon>
        <taxon>Pleosporales</taxon>
        <taxon>Lophiotremataceae</taxon>
        <taxon>Lophiotrema</taxon>
    </lineage>
</organism>
<dbReference type="EMBL" id="ML977317">
    <property type="protein sequence ID" value="KAF2118099.1"/>
    <property type="molecule type" value="Genomic_DNA"/>
</dbReference>
<keyword evidence="1" id="KW-0472">Membrane</keyword>
<keyword evidence="1" id="KW-1133">Transmembrane helix</keyword>
<gene>
    <name evidence="2" type="ORF">BDV96DRAFT_377642</name>
</gene>
<dbReference type="AlphaFoldDB" id="A0A6A5ZF22"/>
<sequence>MVFEHRRFLCIGNKVSGLPPCHCAALLSLSYISFWPLGFLTLRNTRFLHPRSILILKFENIMTQSVSSYPRLPAVYGQDASQSTSLTQTSALKALDEYFFAPIIGLLTHPARPTDVDQLAFPMFIAVILVFVNLTALVHTVGFILIAAWLLYTMWLAYSATKKVVLSGLRWAGYQEQGGKSR</sequence>
<evidence type="ECO:0000313" key="2">
    <source>
        <dbReference type="EMBL" id="KAF2118099.1"/>
    </source>
</evidence>
<feature type="transmembrane region" description="Helical" evidence="1">
    <location>
        <begin position="119"/>
        <end position="152"/>
    </location>
</feature>
<name>A0A6A5ZF22_9PLEO</name>
<keyword evidence="3" id="KW-1185">Reference proteome</keyword>
<reference evidence="2" key="1">
    <citation type="journal article" date="2020" name="Stud. Mycol.">
        <title>101 Dothideomycetes genomes: a test case for predicting lifestyles and emergence of pathogens.</title>
        <authorList>
            <person name="Haridas S."/>
            <person name="Albert R."/>
            <person name="Binder M."/>
            <person name="Bloem J."/>
            <person name="Labutti K."/>
            <person name="Salamov A."/>
            <person name="Andreopoulos B."/>
            <person name="Baker S."/>
            <person name="Barry K."/>
            <person name="Bills G."/>
            <person name="Bluhm B."/>
            <person name="Cannon C."/>
            <person name="Castanera R."/>
            <person name="Culley D."/>
            <person name="Daum C."/>
            <person name="Ezra D."/>
            <person name="Gonzalez J."/>
            <person name="Henrissat B."/>
            <person name="Kuo A."/>
            <person name="Liang C."/>
            <person name="Lipzen A."/>
            <person name="Lutzoni F."/>
            <person name="Magnuson J."/>
            <person name="Mondo S."/>
            <person name="Nolan M."/>
            <person name="Ohm R."/>
            <person name="Pangilinan J."/>
            <person name="Park H.-J."/>
            <person name="Ramirez L."/>
            <person name="Alfaro M."/>
            <person name="Sun H."/>
            <person name="Tritt A."/>
            <person name="Yoshinaga Y."/>
            <person name="Zwiers L.-H."/>
            <person name="Turgeon B."/>
            <person name="Goodwin S."/>
            <person name="Spatafora J."/>
            <person name="Crous P."/>
            <person name="Grigoriev I."/>
        </authorList>
    </citation>
    <scope>NUCLEOTIDE SEQUENCE</scope>
    <source>
        <strain evidence="2">CBS 627.86</strain>
    </source>
</reference>
<evidence type="ECO:0000313" key="3">
    <source>
        <dbReference type="Proteomes" id="UP000799770"/>
    </source>
</evidence>
<evidence type="ECO:0000256" key="1">
    <source>
        <dbReference type="SAM" id="Phobius"/>
    </source>
</evidence>
<accession>A0A6A5ZF22</accession>
<proteinExistence type="predicted"/>
<dbReference type="Proteomes" id="UP000799770">
    <property type="component" value="Unassembled WGS sequence"/>
</dbReference>
<keyword evidence="1" id="KW-0812">Transmembrane</keyword>